<dbReference type="GO" id="GO:0004424">
    <property type="term" value="F:imidazoleglycerol-phosphate dehydratase activity"/>
    <property type="evidence" value="ECO:0007669"/>
    <property type="project" value="UniProtKB-UniRule"/>
</dbReference>
<evidence type="ECO:0000256" key="1">
    <source>
        <dbReference type="ARBA" id="ARBA00005047"/>
    </source>
</evidence>
<dbReference type="RefSeq" id="WP_073049351.1">
    <property type="nucleotide sequence ID" value="NZ_FQZL01000012.1"/>
</dbReference>
<dbReference type="SUPFAM" id="SSF54211">
    <property type="entry name" value="Ribosomal protein S5 domain 2-like"/>
    <property type="match status" value="2"/>
</dbReference>
<evidence type="ECO:0000313" key="8">
    <source>
        <dbReference type="EMBL" id="SHJ16860.1"/>
    </source>
</evidence>
<dbReference type="GO" id="GO:0000105">
    <property type="term" value="P:L-histidine biosynthetic process"/>
    <property type="evidence" value="ECO:0007669"/>
    <property type="project" value="UniProtKB-UniRule"/>
</dbReference>
<dbReference type="CDD" id="cd07914">
    <property type="entry name" value="IGPD"/>
    <property type="match status" value="1"/>
</dbReference>
<dbReference type="Proteomes" id="UP000184052">
    <property type="component" value="Unassembled WGS sequence"/>
</dbReference>
<accession>A0A1M6H3U4</accession>
<keyword evidence="6" id="KW-0963">Cytoplasm</keyword>
<comment type="pathway">
    <text evidence="1 6 7">Amino-acid biosynthesis; L-histidine biosynthesis; L-histidine from 5-phospho-alpha-D-ribose 1-diphosphate: step 6/9.</text>
</comment>
<keyword evidence="9" id="KW-1185">Reference proteome</keyword>
<gene>
    <name evidence="6" type="primary">hisB</name>
    <name evidence="8" type="ORF">SAMN02745751_01906</name>
</gene>
<dbReference type="PROSITE" id="PS00955">
    <property type="entry name" value="IGP_DEHYDRATASE_2"/>
    <property type="match status" value="1"/>
</dbReference>
<keyword evidence="3 6" id="KW-0028">Amino-acid biosynthesis</keyword>
<evidence type="ECO:0000256" key="5">
    <source>
        <dbReference type="ARBA" id="ARBA00023239"/>
    </source>
</evidence>
<dbReference type="OrthoDB" id="9790411at2"/>
<sequence length="192" mass="21593">MREASIERKTKETEIEIKINIDGSGKADIDTGIGFFDHMLDLFAFHGKFDLTVKCRGDLDVDTHHTVEDIGISLGKAFFEAMGDKKGIRRYSTVFLPMDEALARVALDISGRAYLVYDDKLSKDYLGRMDTQNFREFLRAFSNEARITLHAEVLYGDNDHHKIEAVFKGIGRALAEASQVIDDRITSSKGVL</sequence>
<evidence type="ECO:0000256" key="7">
    <source>
        <dbReference type="RuleBase" id="RU000599"/>
    </source>
</evidence>
<dbReference type="HAMAP" id="MF_00076">
    <property type="entry name" value="HisB"/>
    <property type="match status" value="1"/>
</dbReference>
<dbReference type="NCBIfam" id="NF002111">
    <property type="entry name" value="PRK00951.2-1"/>
    <property type="match status" value="1"/>
</dbReference>
<comment type="similarity">
    <text evidence="6 7">Belongs to the imidazoleglycerol-phosphate dehydratase family.</text>
</comment>
<evidence type="ECO:0000256" key="6">
    <source>
        <dbReference type="HAMAP-Rule" id="MF_00076"/>
    </source>
</evidence>
<dbReference type="STRING" id="1121476.SAMN02745751_01906"/>
<dbReference type="GO" id="GO:0005737">
    <property type="term" value="C:cytoplasm"/>
    <property type="evidence" value="ECO:0007669"/>
    <property type="project" value="UniProtKB-SubCell"/>
</dbReference>
<evidence type="ECO:0000256" key="3">
    <source>
        <dbReference type="ARBA" id="ARBA00022605"/>
    </source>
</evidence>
<dbReference type="Gene3D" id="3.30.230.40">
    <property type="entry name" value="Imidazole glycerol phosphate dehydratase, domain 1"/>
    <property type="match status" value="2"/>
</dbReference>
<dbReference type="FunFam" id="3.30.230.40:FF:000001">
    <property type="entry name" value="Imidazoleglycerol-phosphate dehydratase HisB"/>
    <property type="match status" value="1"/>
</dbReference>
<comment type="catalytic activity">
    <reaction evidence="6 7">
        <text>D-erythro-1-(imidazol-4-yl)glycerol 3-phosphate = 3-(imidazol-4-yl)-2-oxopropyl phosphate + H2O</text>
        <dbReference type="Rhea" id="RHEA:11040"/>
        <dbReference type="ChEBI" id="CHEBI:15377"/>
        <dbReference type="ChEBI" id="CHEBI:57766"/>
        <dbReference type="ChEBI" id="CHEBI:58278"/>
        <dbReference type="EC" id="4.2.1.19"/>
    </reaction>
</comment>
<dbReference type="PANTHER" id="PTHR23133">
    <property type="entry name" value="IMIDAZOLEGLYCEROL-PHOSPHATE DEHYDRATASE HIS7"/>
    <property type="match status" value="1"/>
</dbReference>
<protein>
    <recommendedName>
        <fullName evidence="2 6">Imidazoleglycerol-phosphate dehydratase</fullName>
        <shortName evidence="6">IGPD</shortName>
        <ecNumber evidence="6 7">4.2.1.19</ecNumber>
    </recommendedName>
</protein>
<dbReference type="AlphaFoldDB" id="A0A1M6H3U4"/>
<comment type="subcellular location">
    <subcellularLocation>
        <location evidence="6 7">Cytoplasm</location>
    </subcellularLocation>
</comment>
<dbReference type="EMBL" id="FQZL01000012">
    <property type="protein sequence ID" value="SHJ16860.1"/>
    <property type="molecule type" value="Genomic_DNA"/>
</dbReference>
<dbReference type="InterPro" id="IPR000807">
    <property type="entry name" value="ImidazoleglycerolP_deHydtase"/>
</dbReference>
<evidence type="ECO:0000256" key="4">
    <source>
        <dbReference type="ARBA" id="ARBA00023102"/>
    </source>
</evidence>
<dbReference type="FunFam" id="3.30.230.40:FF:000003">
    <property type="entry name" value="Imidazoleglycerol-phosphate dehydratase HisB"/>
    <property type="match status" value="1"/>
</dbReference>
<organism evidence="8 9">
    <name type="scientific">Dethiosulfatibacter aminovorans DSM 17477</name>
    <dbReference type="NCBI Taxonomy" id="1121476"/>
    <lineage>
        <taxon>Bacteria</taxon>
        <taxon>Bacillati</taxon>
        <taxon>Bacillota</taxon>
        <taxon>Tissierellia</taxon>
        <taxon>Dethiosulfatibacter</taxon>
    </lineage>
</organism>
<dbReference type="UniPathway" id="UPA00031">
    <property type="reaction ID" value="UER00011"/>
</dbReference>
<dbReference type="PROSITE" id="PS00954">
    <property type="entry name" value="IGP_DEHYDRATASE_1"/>
    <property type="match status" value="1"/>
</dbReference>
<dbReference type="NCBIfam" id="NF002114">
    <property type="entry name" value="PRK00951.2-4"/>
    <property type="match status" value="1"/>
</dbReference>
<dbReference type="EC" id="4.2.1.19" evidence="6 7"/>
<dbReference type="InterPro" id="IPR020568">
    <property type="entry name" value="Ribosomal_Su5_D2-typ_SF"/>
</dbReference>
<dbReference type="PANTHER" id="PTHR23133:SF2">
    <property type="entry name" value="IMIDAZOLEGLYCEROL-PHOSPHATE DEHYDRATASE"/>
    <property type="match status" value="1"/>
</dbReference>
<proteinExistence type="inferred from homology"/>
<evidence type="ECO:0000313" key="9">
    <source>
        <dbReference type="Proteomes" id="UP000184052"/>
    </source>
</evidence>
<keyword evidence="4 6" id="KW-0368">Histidine biosynthesis</keyword>
<keyword evidence="5 6" id="KW-0456">Lyase</keyword>
<evidence type="ECO:0000256" key="2">
    <source>
        <dbReference type="ARBA" id="ARBA00016664"/>
    </source>
</evidence>
<reference evidence="8 9" key="1">
    <citation type="submission" date="2016-11" db="EMBL/GenBank/DDBJ databases">
        <authorList>
            <person name="Jaros S."/>
            <person name="Januszkiewicz K."/>
            <person name="Wedrychowicz H."/>
        </authorList>
    </citation>
    <scope>NUCLEOTIDE SEQUENCE [LARGE SCALE GENOMIC DNA]</scope>
    <source>
        <strain evidence="8 9">DSM 17477</strain>
    </source>
</reference>
<dbReference type="InterPro" id="IPR020565">
    <property type="entry name" value="ImidazoleglycerP_deHydtase_CS"/>
</dbReference>
<dbReference type="Pfam" id="PF00475">
    <property type="entry name" value="IGPD"/>
    <property type="match status" value="1"/>
</dbReference>
<name>A0A1M6H3U4_9FIRM</name>
<dbReference type="InterPro" id="IPR038494">
    <property type="entry name" value="IGPD_sf"/>
</dbReference>